<dbReference type="AlphaFoldDB" id="W4JXJ8"/>
<evidence type="ECO:0000259" key="1">
    <source>
        <dbReference type="SMART" id="SM00355"/>
    </source>
</evidence>
<dbReference type="Proteomes" id="UP000030671">
    <property type="component" value="Unassembled WGS sequence"/>
</dbReference>
<reference evidence="2 3" key="1">
    <citation type="journal article" date="2012" name="New Phytol.">
        <title>Insight into trade-off between wood decay and parasitism from the genome of a fungal forest pathogen.</title>
        <authorList>
            <person name="Olson A."/>
            <person name="Aerts A."/>
            <person name="Asiegbu F."/>
            <person name="Belbahri L."/>
            <person name="Bouzid O."/>
            <person name="Broberg A."/>
            <person name="Canback B."/>
            <person name="Coutinho P.M."/>
            <person name="Cullen D."/>
            <person name="Dalman K."/>
            <person name="Deflorio G."/>
            <person name="van Diepen L.T."/>
            <person name="Dunand C."/>
            <person name="Duplessis S."/>
            <person name="Durling M."/>
            <person name="Gonthier P."/>
            <person name="Grimwood J."/>
            <person name="Fossdal C.G."/>
            <person name="Hansson D."/>
            <person name="Henrissat B."/>
            <person name="Hietala A."/>
            <person name="Himmelstrand K."/>
            <person name="Hoffmeister D."/>
            <person name="Hogberg N."/>
            <person name="James T.Y."/>
            <person name="Karlsson M."/>
            <person name="Kohler A."/>
            <person name="Kues U."/>
            <person name="Lee Y.H."/>
            <person name="Lin Y.C."/>
            <person name="Lind M."/>
            <person name="Lindquist E."/>
            <person name="Lombard V."/>
            <person name="Lucas S."/>
            <person name="Lunden K."/>
            <person name="Morin E."/>
            <person name="Murat C."/>
            <person name="Park J."/>
            <person name="Raffaello T."/>
            <person name="Rouze P."/>
            <person name="Salamov A."/>
            <person name="Schmutz J."/>
            <person name="Solheim H."/>
            <person name="Stahlberg J."/>
            <person name="Velez H."/>
            <person name="de Vries R.P."/>
            <person name="Wiebenga A."/>
            <person name="Woodward S."/>
            <person name="Yakovlev I."/>
            <person name="Garbelotto M."/>
            <person name="Martin F."/>
            <person name="Grigoriev I.V."/>
            <person name="Stenlid J."/>
        </authorList>
    </citation>
    <scope>NUCLEOTIDE SEQUENCE [LARGE SCALE GENOMIC DNA]</scope>
    <source>
        <strain evidence="2 3">TC 32-1</strain>
    </source>
</reference>
<dbReference type="SMART" id="SM00355">
    <property type="entry name" value="ZnF_C2H2"/>
    <property type="match status" value="2"/>
</dbReference>
<gene>
    <name evidence="2" type="ORF">HETIRDRAFT_223794</name>
</gene>
<proteinExistence type="predicted"/>
<dbReference type="InterPro" id="IPR013087">
    <property type="entry name" value="Znf_C2H2_type"/>
</dbReference>
<keyword evidence="3" id="KW-1185">Reference proteome</keyword>
<dbReference type="HOGENOM" id="CLU_176449_0_0_1"/>
<sequence>SAPQPYPDLQQQAAPLGRFLCHCGRSLTTAWNLKSHMKCHDPNRVKPYHCPHRGCFYSSDRKNDLQRHMTSCSH</sequence>
<feature type="non-terminal residue" evidence="2">
    <location>
        <position position="74"/>
    </location>
</feature>
<feature type="domain" description="C2H2-type" evidence="1">
    <location>
        <begin position="19"/>
        <end position="40"/>
    </location>
</feature>
<protein>
    <recommendedName>
        <fullName evidence="1">C2H2-type domain-containing protein</fullName>
    </recommendedName>
</protein>
<evidence type="ECO:0000313" key="3">
    <source>
        <dbReference type="Proteomes" id="UP000030671"/>
    </source>
</evidence>
<evidence type="ECO:0000313" key="2">
    <source>
        <dbReference type="EMBL" id="ETW77785.1"/>
    </source>
</evidence>
<dbReference type="InParanoid" id="W4JXJ8"/>
<dbReference type="GeneID" id="20668677"/>
<dbReference type="Gene3D" id="3.30.160.60">
    <property type="entry name" value="Classic Zinc Finger"/>
    <property type="match status" value="1"/>
</dbReference>
<feature type="domain" description="C2H2-type" evidence="1">
    <location>
        <begin position="48"/>
        <end position="74"/>
    </location>
</feature>
<dbReference type="KEGG" id="hir:HETIRDRAFT_223794"/>
<accession>W4JXJ8</accession>
<organism evidence="2 3">
    <name type="scientific">Heterobasidion irregulare (strain TC 32-1)</name>
    <dbReference type="NCBI Taxonomy" id="747525"/>
    <lineage>
        <taxon>Eukaryota</taxon>
        <taxon>Fungi</taxon>
        <taxon>Dikarya</taxon>
        <taxon>Basidiomycota</taxon>
        <taxon>Agaricomycotina</taxon>
        <taxon>Agaricomycetes</taxon>
        <taxon>Russulales</taxon>
        <taxon>Bondarzewiaceae</taxon>
        <taxon>Heterobasidion</taxon>
        <taxon>Heterobasidion annosum species complex</taxon>
    </lineage>
</organism>
<dbReference type="EMBL" id="KI925462">
    <property type="protein sequence ID" value="ETW77785.1"/>
    <property type="molecule type" value="Genomic_DNA"/>
</dbReference>
<feature type="non-terminal residue" evidence="2">
    <location>
        <position position="1"/>
    </location>
</feature>
<name>W4JXJ8_HETIT</name>
<dbReference type="OrthoDB" id="8117402at2759"/>
<dbReference type="RefSeq" id="XP_009549814.1">
    <property type="nucleotide sequence ID" value="XM_009551519.1"/>
</dbReference>